<evidence type="ECO:0000313" key="4">
    <source>
        <dbReference type="Proteomes" id="UP001347796"/>
    </source>
</evidence>
<dbReference type="InterPro" id="IPR027039">
    <property type="entry name" value="Crtac1"/>
</dbReference>
<evidence type="ECO:0000259" key="2">
    <source>
        <dbReference type="Pfam" id="PF07593"/>
    </source>
</evidence>
<accession>A0AAN8JUH1</accession>
<dbReference type="SUPFAM" id="SSF69318">
    <property type="entry name" value="Integrin alpha N-terminal domain"/>
    <property type="match status" value="1"/>
</dbReference>
<feature type="domain" description="ASPIC/UnbV" evidence="2">
    <location>
        <begin position="431"/>
        <end position="485"/>
    </location>
</feature>
<proteinExistence type="predicted"/>
<dbReference type="Proteomes" id="UP001347796">
    <property type="component" value="Unassembled WGS sequence"/>
</dbReference>
<keyword evidence="1" id="KW-0732">Signal</keyword>
<gene>
    <name evidence="3" type="ORF">SNE40_010449</name>
</gene>
<organism evidence="3 4">
    <name type="scientific">Patella caerulea</name>
    <name type="common">Rayed Mediterranean limpet</name>
    <dbReference type="NCBI Taxonomy" id="87958"/>
    <lineage>
        <taxon>Eukaryota</taxon>
        <taxon>Metazoa</taxon>
        <taxon>Spiralia</taxon>
        <taxon>Lophotrochozoa</taxon>
        <taxon>Mollusca</taxon>
        <taxon>Gastropoda</taxon>
        <taxon>Patellogastropoda</taxon>
        <taxon>Patelloidea</taxon>
        <taxon>Patellidae</taxon>
        <taxon>Patella</taxon>
    </lineage>
</organism>
<keyword evidence="4" id="KW-1185">Reference proteome</keyword>
<dbReference type="EMBL" id="JAZGQO010000007">
    <property type="protein sequence ID" value="KAK6182860.1"/>
    <property type="molecule type" value="Genomic_DNA"/>
</dbReference>
<dbReference type="PANTHER" id="PTHR16026:SF0">
    <property type="entry name" value="CARTILAGE ACIDIC PROTEIN 1"/>
    <property type="match status" value="1"/>
</dbReference>
<sequence length="558" mass="61751">MFEDKTQQFLPFNISHALNGVAVTDVDNDGKFEWIITGYNGPNLVLKLKEGRYINIAELDSPYEALRDTTGAGRGVCACDIDGNGREEIYILNTNHHYSGPKTYRDKLFIWRNDKYVDLFSDVVNAGLPMFAGRSVACLDRNGDGKYGFVLTTYADGGRGAFRLIEMNITDHKNNISTGNIVLIDSAVEAGINYTTGGQGIAVGSIFGNRGLSDIFITAEGKTIFSNIGNNNLFQNIGNGKFTSIAPSAVADKNQDGRGVSLCDLNNDGFMDIVYGNWLGPHRMFLQQRDSNGDVRFQNVATKDFARTSPISSVITADFNNDGYIDIFHGNMFYVLDYVEHKYVLTNNRLFTFKPTNNVLSLENIDIGDAEESTRSTTGASVADLDGDGYLELIICHNDLNAPTLSIYEVKQVAGNHWYRIMPLTKFGAPARGATVTLTLGGGIRLTRIIDSGSGYMSQMEPVAHFGLGQRLPKSVSIVWTDGRHIRRSVSENDIDTFYIITYNGIMEAQRNEWILAEPIKLNGEFWCWMENWKDSTMCACVGDGCGQVVVIVCFLNY</sequence>
<dbReference type="InterPro" id="IPR028994">
    <property type="entry name" value="Integrin_alpha_N"/>
</dbReference>
<name>A0AAN8JUH1_PATCE</name>
<dbReference type="InterPro" id="IPR013517">
    <property type="entry name" value="FG-GAP"/>
</dbReference>
<comment type="caution">
    <text evidence="3">The sequence shown here is derived from an EMBL/GenBank/DDBJ whole genome shotgun (WGS) entry which is preliminary data.</text>
</comment>
<dbReference type="Pfam" id="PF07593">
    <property type="entry name" value="UnbV_ASPIC"/>
    <property type="match status" value="1"/>
</dbReference>
<dbReference type="PANTHER" id="PTHR16026">
    <property type="entry name" value="CARTILAGE ACIDIC PROTEIN 1"/>
    <property type="match status" value="1"/>
</dbReference>
<dbReference type="Gene3D" id="2.130.10.130">
    <property type="entry name" value="Integrin alpha, N-terminal"/>
    <property type="match status" value="2"/>
</dbReference>
<protein>
    <recommendedName>
        <fullName evidence="2">ASPIC/UnbV domain-containing protein</fullName>
    </recommendedName>
</protein>
<evidence type="ECO:0000256" key="1">
    <source>
        <dbReference type="ARBA" id="ARBA00022729"/>
    </source>
</evidence>
<evidence type="ECO:0000313" key="3">
    <source>
        <dbReference type="EMBL" id="KAK6182860.1"/>
    </source>
</evidence>
<reference evidence="3 4" key="1">
    <citation type="submission" date="2024-01" db="EMBL/GenBank/DDBJ databases">
        <title>The genome of the rayed Mediterranean limpet Patella caerulea (Linnaeus, 1758).</title>
        <authorList>
            <person name="Anh-Thu Weber A."/>
            <person name="Halstead-Nussloch G."/>
        </authorList>
    </citation>
    <scope>NUCLEOTIDE SEQUENCE [LARGE SCALE GENOMIC DNA]</scope>
    <source>
        <strain evidence="3">AATW-2023a</strain>
        <tissue evidence="3">Whole specimen</tissue>
    </source>
</reference>
<dbReference type="AlphaFoldDB" id="A0AAN8JUH1"/>
<dbReference type="InterPro" id="IPR011519">
    <property type="entry name" value="UnbV_ASPIC"/>
</dbReference>
<dbReference type="Pfam" id="PF13517">
    <property type="entry name" value="FG-GAP_3"/>
    <property type="match status" value="1"/>
</dbReference>